<accession>A0A9P6ND44</accession>
<keyword evidence="3" id="KW-1185">Reference proteome</keyword>
<dbReference type="EMBL" id="MU167384">
    <property type="protein sequence ID" value="KAG0141511.1"/>
    <property type="molecule type" value="Genomic_DNA"/>
</dbReference>
<gene>
    <name evidence="2" type="ORF">CROQUDRAFT_674083</name>
</gene>
<evidence type="ECO:0000256" key="1">
    <source>
        <dbReference type="SAM" id="MobiDB-lite"/>
    </source>
</evidence>
<dbReference type="AlphaFoldDB" id="A0A9P6ND44"/>
<proteinExistence type="predicted"/>
<comment type="caution">
    <text evidence="2">The sequence shown here is derived from an EMBL/GenBank/DDBJ whole genome shotgun (WGS) entry which is preliminary data.</text>
</comment>
<dbReference type="OrthoDB" id="10641126at2759"/>
<dbReference type="Proteomes" id="UP000886653">
    <property type="component" value="Unassembled WGS sequence"/>
</dbReference>
<name>A0A9P6ND44_9BASI</name>
<feature type="region of interest" description="Disordered" evidence="1">
    <location>
        <begin position="20"/>
        <end position="48"/>
    </location>
</feature>
<evidence type="ECO:0000313" key="2">
    <source>
        <dbReference type="EMBL" id="KAG0141511.1"/>
    </source>
</evidence>
<evidence type="ECO:0000313" key="3">
    <source>
        <dbReference type="Proteomes" id="UP000886653"/>
    </source>
</evidence>
<protein>
    <submittedName>
        <fullName evidence="2">Uncharacterized protein</fullName>
    </submittedName>
</protein>
<feature type="compositionally biased region" description="Basic and acidic residues" evidence="1">
    <location>
        <begin position="34"/>
        <end position="43"/>
    </location>
</feature>
<organism evidence="2 3">
    <name type="scientific">Cronartium quercuum f. sp. fusiforme G11</name>
    <dbReference type="NCBI Taxonomy" id="708437"/>
    <lineage>
        <taxon>Eukaryota</taxon>
        <taxon>Fungi</taxon>
        <taxon>Dikarya</taxon>
        <taxon>Basidiomycota</taxon>
        <taxon>Pucciniomycotina</taxon>
        <taxon>Pucciniomycetes</taxon>
        <taxon>Pucciniales</taxon>
        <taxon>Coleosporiaceae</taxon>
        <taxon>Cronartium</taxon>
    </lineage>
</organism>
<reference evidence="2" key="1">
    <citation type="submission" date="2013-11" db="EMBL/GenBank/DDBJ databases">
        <title>Genome sequence of the fusiform rust pathogen reveals effectors for host alternation and coevolution with pine.</title>
        <authorList>
            <consortium name="DOE Joint Genome Institute"/>
            <person name="Smith K."/>
            <person name="Pendleton A."/>
            <person name="Kubisiak T."/>
            <person name="Anderson C."/>
            <person name="Salamov A."/>
            <person name="Aerts A."/>
            <person name="Riley R."/>
            <person name="Clum A."/>
            <person name="Lindquist E."/>
            <person name="Ence D."/>
            <person name="Campbell M."/>
            <person name="Kronenberg Z."/>
            <person name="Feau N."/>
            <person name="Dhillon B."/>
            <person name="Hamelin R."/>
            <person name="Burleigh J."/>
            <person name="Smith J."/>
            <person name="Yandell M."/>
            <person name="Nelson C."/>
            <person name="Grigoriev I."/>
            <person name="Davis J."/>
        </authorList>
    </citation>
    <scope>NUCLEOTIDE SEQUENCE</scope>
    <source>
        <strain evidence="2">G11</strain>
    </source>
</reference>
<sequence>MTEATLNIALSVSSMMLENLGQARNSGTGGEGPELMRRERRGGESAQAGVKVSKARELKELCEIEMELIKRLRARLAQFWASRAGAKDHPGFDIEQ</sequence>